<proteinExistence type="predicted"/>
<dbReference type="RefSeq" id="WP_003466573.1">
    <property type="nucleotide sequence ID" value="NZ_ABDW01000058.1"/>
</dbReference>
<protein>
    <submittedName>
        <fullName evidence="1">Uncharacterized protein</fullName>
    </submittedName>
</protein>
<sequence>MSKWKLEEEIINNTFKDIDNIVVMVNRKYISKLEENEIPYFPFSEEAKKCQFIRMGQKRKKFNEEDCRRIKEEHLINGKSYRKLSKEYNCSTRIIYQILKDKY</sequence>
<reference evidence="1 2" key="1">
    <citation type="submission" date="2007-07" db="EMBL/GenBank/DDBJ databases">
        <title>Annotation of Clostridium perfringens E str. JGS1987.</title>
        <authorList>
            <person name="Paulsen I."/>
            <person name="Sebastian Y."/>
        </authorList>
    </citation>
    <scope>NUCLEOTIDE SEQUENCE [LARGE SCALE GENOMIC DNA]</scope>
    <source>
        <strain evidence="2">E str. JGS1987</strain>
    </source>
</reference>
<dbReference type="Proteomes" id="UP000005337">
    <property type="component" value="Unassembled WGS sequence"/>
</dbReference>
<evidence type="ECO:0000313" key="1">
    <source>
        <dbReference type="EMBL" id="EDT13363.1"/>
    </source>
</evidence>
<dbReference type="AlphaFoldDB" id="B1BY60"/>
<gene>
    <name evidence="1" type="ORF">AC3_A0395</name>
</gene>
<evidence type="ECO:0000313" key="2">
    <source>
        <dbReference type="Proteomes" id="UP000005337"/>
    </source>
</evidence>
<dbReference type="Gene3D" id="1.10.10.60">
    <property type="entry name" value="Homeodomain-like"/>
    <property type="match status" value="1"/>
</dbReference>
<accession>B1BY60</accession>
<dbReference type="EMBL" id="ABDW01000058">
    <property type="protein sequence ID" value="EDT13363.1"/>
    <property type="molecule type" value="Genomic_DNA"/>
</dbReference>
<name>B1BY60_CLOPF</name>
<dbReference type="InterPro" id="IPR009057">
    <property type="entry name" value="Homeodomain-like_sf"/>
</dbReference>
<comment type="caution">
    <text evidence="1">The sequence shown here is derived from an EMBL/GenBank/DDBJ whole genome shotgun (WGS) entry which is preliminary data.</text>
</comment>
<dbReference type="SUPFAM" id="SSF46689">
    <property type="entry name" value="Homeodomain-like"/>
    <property type="match status" value="1"/>
</dbReference>
<organism evidence="1 2">
    <name type="scientific">Clostridium perfringens E str. JGS1987</name>
    <dbReference type="NCBI Taxonomy" id="451755"/>
    <lineage>
        <taxon>Bacteria</taxon>
        <taxon>Bacillati</taxon>
        <taxon>Bacillota</taxon>
        <taxon>Clostridia</taxon>
        <taxon>Eubacteriales</taxon>
        <taxon>Clostridiaceae</taxon>
        <taxon>Clostridium</taxon>
    </lineage>
</organism>